<evidence type="ECO:0000313" key="2">
    <source>
        <dbReference type="EMBL" id="GMT10238.1"/>
    </source>
</evidence>
<keyword evidence="1" id="KW-0812">Transmembrane</keyword>
<evidence type="ECO:0000313" key="3">
    <source>
        <dbReference type="Proteomes" id="UP001432322"/>
    </source>
</evidence>
<accession>A0AAV5UVJ6</accession>
<gene>
    <name evidence="2" type="ORF">PFISCL1PPCAC_1535</name>
</gene>
<comment type="caution">
    <text evidence="2">The sequence shown here is derived from an EMBL/GenBank/DDBJ whole genome shotgun (WGS) entry which is preliminary data.</text>
</comment>
<feature type="non-terminal residue" evidence="2">
    <location>
        <position position="227"/>
    </location>
</feature>
<dbReference type="PANTHER" id="PTHR22718:SF25">
    <property type="entry name" value="G-PROTEIN COUPLED RECEPTORS FAMILY 1 PROFILE DOMAIN-CONTAINING PROTEIN"/>
    <property type="match status" value="1"/>
</dbReference>
<dbReference type="InterPro" id="IPR006874">
    <property type="entry name" value="DUF621"/>
</dbReference>
<protein>
    <recommendedName>
        <fullName evidence="4">G protein-coupled receptor</fullName>
    </recommendedName>
</protein>
<dbReference type="PANTHER" id="PTHR22718">
    <property type="entry name" value="SERPENTINE RECEPTOR, CLASS X"/>
    <property type="match status" value="1"/>
</dbReference>
<evidence type="ECO:0008006" key="4">
    <source>
        <dbReference type="Google" id="ProtNLM"/>
    </source>
</evidence>
<reference evidence="2" key="1">
    <citation type="submission" date="2023-10" db="EMBL/GenBank/DDBJ databases">
        <title>Genome assembly of Pristionchus species.</title>
        <authorList>
            <person name="Yoshida K."/>
            <person name="Sommer R.J."/>
        </authorList>
    </citation>
    <scope>NUCLEOTIDE SEQUENCE</scope>
    <source>
        <strain evidence="2">RS5133</strain>
    </source>
</reference>
<name>A0AAV5UVJ6_9BILA</name>
<dbReference type="Pfam" id="PF04789">
    <property type="entry name" value="DUF621"/>
    <property type="match status" value="1"/>
</dbReference>
<feature type="transmembrane region" description="Helical" evidence="1">
    <location>
        <begin position="85"/>
        <end position="104"/>
    </location>
</feature>
<feature type="transmembrane region" description="Helical" evidence="1">
    <location>
        <begin position="156"/>
        <end position="181"/>
    </location>
</feature>
<sequence length="227" mass="25221">GILGFSTLMAANRHSTFNLGCTCPIQFRPVIYYLIGFVACAICVCVGLLAGMGCTKEYSDQTNAFVDICPMNGASSVIQNILMGIYYVVCLISVSFYVRTYWLIKNQRGYLMKNEKARCGPEIVILKQAIVICGLYLVYIALSTVLPFICNNSAQLFFYVTYSLNVVSLFIAIAFPGLFLWSSTDMKKEISSWLFLCGITTPWLTKAKRISSATTITSRDRTVSLSK</sequence>
<feature type="transmembrane region" description="Helical" evidence="1">
    <location>
        <begin position="30"/>
        <end position="50"/>
    </location>
</feature>
<keyword evidence="1" id="KW-1133">Transmembrane helix</keyword>
<proteinExistence type="predicted"/>
<dbReference type="Proteomes" id="UP001432322">
    <property type="component" value="Unassembled WGS sequence"/>
</dbReference>
<organism evidence="2 3">
    <name type="scientific">Pristionchus fissidentatus</name>
    <dbReference type="NCBI Taxonomy" id="1538716"/>
    <lineage>
        <taxon>Eukaryota</taxon>
        <taxon>Metazoa</taxon>
        <taxon>Ecdysozoa</taxon>
        <taxon>Nematoda</taxon>
        <taxon>Chromadorea</taxon>
        <taxon>Rhabditida</taxon>
        <taxon>Rhabditina</taxon>
        <taxon>Diplogasteromorpha</taxon>
        <taxon>Diplogasteroidea</taxon>
        <taxon>Neodiplogasteridae</taxon>
        <taxon>Pristionchus</taxon>
    </lineage>
</organism>
<keyword evidence="1" id="KW-0472">Membrane</keyword>
<feature type="non-terminal residue" evidence="2">
    <location>
        <position position="1"/>
    </location>
</feature>
<dbReference type="AlphaFoldDB" id="A0AAV5UVJ6"/>
<evidence type="ECO:0000256" key="1">
    <source>
        <dbReference type="SAM" id="Phobius"/>
    </source>
</evidence>
<keyword evidence="3" id="KW-1185">Reference proteome</keyword>
<feature type="transmembrane region" description="Helical" evidence="1">
    <location>
        <begin position="125"/>
        <end position="150"/>
    </location>
</feature>
<dbReference type="EMBL" id="BTSY01000001">
    <property type="protein sequence ID" value="GMT10238.1"/>
    <property type="molecule type" value="Genomic_DNA"/>
</dbReference>